<name>A0ABM4W799_COFAR</name>
<organism evidence="1 2">
    <name type="scientific">Coffea arabica</name>
    <name type="common">Arabian coffee</name>
    <dbReference type="NCBI Taxonomy" id="13443"/>
    <lineage>
        <taxon>Eukaryota</taxon>
        <taxon>Viridiplantae</taxon>
        <taxon>Streptophyta</taxon>
        <taxon>Embryophyta</taxon>
        <taxon>Tracheophyta</taxon>
        <taxon>Spermatophyta</taxon>
        <taxon>Magnoliopsida</taxon>
        <taxon>eudicotyledons</taxon>
        <taxon>Gunneridae</taxon>
        <taxon>Pentapetalae</taxon>
        <taxon>asterids</taxon>
        <taxon>lamiids</taxon>
        <taxon>Gentianales</taxon>
        <taxon>Rubiaceae</taxon>
        <taxon>Ixoroideae</taxon>
        <taxon>Gardenieae complex</taxon>
        <taxon>Bertiereae - Coffeeae clade</taxon>
        <taxon>Coffeeae</taxon>
        <taxon>Coffea</taxon>
    </lineage>
</organism>
<evidence type="ECO:0000313" key="2">
    <source>
        <dbReference type="RefSeq" id="XP_071927658.1"/>
    </source>
</evidence>
<dbReference type="InterPro" id="IPR036691">
    <property type="entry name" value="Endo/exonu/phosph_ase_sf"/>
</dbReference>
<keyword evidence="1" id="KW-1185">Reference proteome</keyword>
<dbReference type="GeneID" id="140020219"/>
<sequence length="261" mass="31110">MDRKEGMALFWNNDIEVRKVVTTALTIEALVFDPDTQIEWWFIGVYMSCDVNIRKHQWEVLTRRQQLWGDKWLLAGDFNDILSNEEKWGGRARDDRSFKDFNRFIEHNSLVDLGFTGNPWTWSNNWEGEGEIRQRLDRGLSTVSWGQIFDKTKCDHVETLGSDHSMLLIDNWPRAEKRRSRFFFDKRWLKREDINQVVEQAWKHPVEENTMYKITRQIANCRVALLKWKNNFTGNSLLRINQVKLQIKEIKESKDSGVKDK</sequence>
<reference evidence="2" key="2">
    <citation type="submission" date="2025-08" db="UniProtKB">
        <authorList>
            <consortium name="RefSeq"/>
        </authorList>
    </citation>
    <scope>IDENTIFICATION</scope>
    <source>
        <tissue evidence="2">Leaves</tissue>
    </source>
</reference>
<reference evidence="1" key="1">
    <citation type="journal article" date="2025" name="Foods">
        <title>Unveiling the Microbial Signatures of Arabica Coffee Cherries: Insights into Ripeness Specific Diversity, Functional Traits, and Implications for Quality and Safety.</title>
        <authorList>
            <consortium name="RefSeq"/>
            <person name="Tenea G.N."/>
            <person name="Cifuentes V."/>
            <person name="Reyes P."/>
            <person name="Cevallos-Vallejos M."/>
        </authorList>
    </citation>
    <scope>NUCLEOTIDE SEQUENCE [LARGE SCALE GENOMIC DNA]</scope>
</reference>
<dbReference type="PANTHER" id="PTHR33710:SF62">
    <property type="entry name" value="DUF4283 DOMAIN PROTEIN"/>
    <property type="match status" value="1"/>
</dbReference>
<evidence type="ECO:0000313" key="1">
    <source>
        <dbReference type="Proteomes" id="UP001652660"/>
    </source>
</evidence>
<evidence type="ECO:0008006" key="3">
    <source>
        <dbReference type="Google" id="ProtNLM"/>
    </source>
</evidence>
<proteinExistence type="predicted"/>
<dbReference type="PANTHER" id="PTHR33710">
    <property type="entry name" value="BNAC02G09200D PROTEIN"/>
    <property type="match status" value="1"/>
</dbReference>
<accession>A0ABM4W799</accession>
<protein>
    <recommendedName>
        <fullName evidence="3">Endonuclease/exonuclease/phosphatase domain-containing protein</fullName>
    </recommendedName>
</protein>
<dbReference type="RefSeq" id="XP_071927658.1">
    <property type="nucleotide sequence ID" value="XM_072071557.1"/>
</dbReference>
<dbReference type="Proteomes" id="UP001652660">
    <property type="component" value="Chromosome 1e"/>
</dbReference>
<dbReference type="SUPFAM" id="SSF56219">
    <property type="entry name" value="DNase I-like"/>
    <property type="match status" value="1"/>
</dbReference>
<dbReference type="Gene3D" id="3.60.10.10">
    <property type="entry name" value="Endonuclease/exonuclease/phosphatase"/>
    <property type="match status" value="1"/>
</dbReference>
<gene>
    <name evidence="2" type="primary">LOC140020219</name>
</gene>